<feature type="region of interest" description="Disordered" evidence="1">
    <location>
        <begin position="213"/>
        <end position="267"/>
    </location>
</feature>
<gene>
    <name evidence="2" type="ORF">FOXYS1_2775</name>
</gene>
<dbReference type="EMBL" id="JAAFOW010000404">
    <property type="protein sequence ID" value="KAF5266386.1"/>
    <property type="molecule type" value="Genomic_DNA"/>
</dbReference>
<evidence type="ECO:0000256" key="1">
    <source>
        <dbReference type="SAM" id="MobiDB-lite"/>
    </source>
</evidence>
<name>A0A8H5ALK7_FUSOX</name>
<proteinExistence type="predicted"/>
<feature type="region of interest" description="Disordered" evidence="1">
    <location>
        <begin position="169"/>
        <end position="191"/>
    </location>
</feature>
<evidence type="ECO:0000313" key="2">
    <source>
        <dbReference type="EMBL" id="KAF5266386.1"/>
    </source>
</evidence>
<evidence type="ECO:0008006" key="4">
    <source>
        <dbReference type="Google" id="ProtNLM"/>
    </source>
</evidence>
<dbReference type="Proteomes" id="UP000558688">
    <property type="component" value="Unassembled WGS sequence"/>
</dbReference>
<protein>
    <recommendedName>
        <fullName evidence="4">Protein NO VEIN C-terminal domain-containing protein</fullName>
    </recommendedName>
</protein>
<feature type="compositionally biased region" description="Polar residues" evidence="1">
    <location>
        <begin position="244"/>
        <end position="261"/>
    </location>
</feature>
<reference evidence="2" key="1">
    <citation type="submission" date="2020-02" db="EMBL/GenBank/DDBJ databases">
        <title>Identification and distribution of gene clusters putatively required for synthesis of sphingolipid metabolism inhibitors in phylogenetically diverse species of the filamentous fungus Fusarium.</title>
        <authorList>
            <person name="Kim H.-S."/>
            <person name="Busman M."/>
            <person name="Brown D.W."/>
            <person name="Divon H."/>
            <person name="Uhlig S."/>
            <person name="Proctor R.H."/>
        </authorList>
    </citation>
    <scope>NUCLEOTIDE SEQUENCE [LARGE SCALE GENOMIC DNA]</scope>
    <source>
        <strain evidence="2">NRRL 39464</strain>
    </source>
</reference>
<feature type="compositionally biased region" description="Polar residues" evidence="1">
    <location>
        <begin position="177"/>
        <end position="191"/>
    </location>
</feature>
<evidence type="ECO:0000313" key="3">
    <source>
        <dbReference type="Proteomes" id="UP000558688"/>
    </source>
</evidence>
<sequence length="504" mass="56355">MLALPIRVAATFNSPRFRHNPLECYEVLRTMDVREVDEISSVLKMSQNGQLFESKVATASEHIAEPGGKLTVYVPREPKAQEICFGSVLPRKLAAWLMRHPNTNIDGNVEVDAIFALTSIFASNKLVLGEILDDQGIIQIPFDNEDESESWPVGEDEGNVEADLDIDRAPETDQSSRQEFTPTNSSETDALSQDIASPILAYNTDLSEAVVETVSQRSHMSHQGRSAAGRDSSEPATVFHPSRSDNYSSPQVPRNWSSGSETAERGSQDDVQYRLILERVVEAARKANFPPGGAFAMQGLRDTLPGGNIGMYESFDGLDVMNKFRSSSQQERDKRIGAAGELYVFELLSKLELPDWGRENWQSTIRTYAAIHPDYAGLSQWFSRETADLVYVDSLGRLTNTLIDAGILTGDGWSGKRPRYYLEVKTTTGPCKTPFYMSGNQYRLMERIHHNQDRSEVYMVFRVYFLLDSGRINYCVYIDPKKLKDEGQLIFTGTTWSVIPGSVG</sequence>
<dbReference type="AlphaFoldDB" id="A0A8H5ALK7"/>
<accession>A0A8H5ALK7</accession>
<feature type="compositionally biased region" description="Polar residues" evidence="1">
    <location>
        <begin position="213"/>
        <end position="224"/>
    </location>
</feature>
<comment type="caution">
    <text evidence="2">The sequence shown here is derived from an EMBL/GenBank/DDBJ whole genome shotgun (WGS) entry which is preliminary data.</text>
</comment>
<organism evidence="2 3">
    <name type="scientific">Fusarium oxysporum</name>
    <name type="common">Fusarium vascular wilt</name>
    <dbReference type="NCBI Taxonomy" id="5507"/>
    <lineage>
        <taxon>Eukaryota</taxon>
        <taxon>Fungi</taxon>
        <taxon>Dikarya</taxon>
        <taxon>Ascomycota</taxon>
        <taxon>Pezizomycotina</taxon>
        <taxon>Sordariomycetes</taxon>
        <taxon>Hypocreomycetidae</taxon>
        <taxon>Hypocreales</taxon>
        <taxon>Nectriaceae</taxon>
        <taxon>Fusarium</taxon>
        <taxon>Fusarium oxysporum species complex</taxon>
    </lineage>
</organism>